<keyword evidence="4" id="KW-0808">Transferase</keyword>
<dbReference type="AlphaFoldDB" id="A0A3A3ZLT5"/>
<keyword evidence="5" id="KW-0547">Nucleotide-binding</keyword>
<dbReference type="SUPFAM" id="SSF55874">
    <property type="entry name" value="ATPase domain of HSP90 chaperone/DNA topoisomerase II/histidine kinase"/>
    <property type="match status" value="1"/>
</dbReference>
<dbReference type="GO" id="GO:0005524">
    <property type="term" value="F:ATP binding"/>
    <property type="evidence" value="ECO:0007669"/>
    <property type="project" value="UniProtKB-KW"/>
</dbReference>
<dbReference type="Proteomes" id="UP000265614">
    <property type="component" value="Unassembled WGS sequence"/>
</dbReference>
<feature type="transmembrane region" description="Helical" evidence="9">
    <location>
        <begin position="202"/>
        <end position="226"/>
    </location>
</feature>
<keyword evidence="12" id="KW-1185">Reference proteome</keyword>
<keyword evidence="6 11" id="KW-0418">Kinase</keyword>
<comment type="catalytic activity">
    <reaction evidence="1">
        <text>ATP + protein L-histidine = ADP + protein N-phospho-L-histidine.</text>
        <dbReference type="EC" id="2.7.13.3"/>
    </reaction>
</comment>
<evidence type="ECO:0000256" key="9">
    <source>
        <dbReference type="SAM" id="Phobius"/>
    </source>
</evidence>
<reference evidence="11 12" key="1">
    <citation type="submission" date="2018-09" db="EMBL/GenBank/DDBJ databases">
        <title>YIM 75000 draft genome.</title>
        <authorList>
            <person name="Tang S."/>
            <person name="Feng Y."/>
        </authorList>
    </citation>
    <scope>NUCLEOTIDE SEQUENCE [LARGE SCALE GENOMIC DNA]</scope>
    <source>
        <strain evidence="11 12">YIM 75000</strain>
    </source>
</reference>
<evidence type="ECO:0000256" key="3">
    <source>
        <dbReference type="ARBA" id="ARBA00022553"/>
    </source>
</evidence>
<dbReference type="OrthoDB" id="227596at2"/>
<keyword evidence="9" id="KW-0812">Transmembrane</keyword>
<dbReference type="Gene3D" id="1.20.5.1930">
    <property type="match status" value="1"/>
</dbReference>
<evidence type="ECO:0000256" key="7">
    <source>
        <dbReference type="ARBA" id="ARBA00022840"/>
    </source>
</evidence>
<accession>A0A3A3ZLT5</accession>
<keyword evidence="7" id="KW-0067">ATP-binding</keyword>
<feature type="transmembrane region" description="Helical" evidence="9">
    <location>
        <begin position="77"/>
        <end position="98"/>
    </location>
</feature>
<evidence type="ECO:0000313" key="12">
    <source>
        <dbReference type="Proteomes" id="UP000265614"/>
    </source>
</evidence>
<dbReference type="InterPro" id="IPR003594">
    <property type="entry name" value="HATPase_dom"/>
</dbReference>
<feature type="transmembrane region" description="Helical" evidence="9">
    <location>
        <begin position="266"/>
        <end position="293"/>
    </location>
</feature>
<evidence type="ECO:0000256" key="8">
    <source>
        <dbReference type="ARBA" id="ARBA00023012"/>
    </source>
</evidence>
<organism evidence="11 12">
    <name type="scientific">Vallicoccus soli</name>
    <dbReference type="NCBI Taxonomy" id="2339232"/>
    <lineage>
        <taxon>Bacteria</taxon>
        <taxon>Bacillati</taxon>
        <taxon>Actinomycetota</taxon>
        <taxon>Actinomycetes</taxon>
        <taxon>Motilibacterales</taxon>
        <taxon>Vallicoccaceae</taxon>
        <taxon>Vallicoccus</taxon>
    </lineage>
</organism>
<dbReference type="PANTHER" id="PTHR24421:SF10">
    <property type="entry name" value="NITRATE_NITRITE SENSOR PROTEIN NARQ"/>
    <property type="match status" value="1"/>
</dbReference>
<gene>
    <name evidence="11" type="ORF">D5H78_00105</name>
</gene>
<sequence>MRRGPAPGGPTTAGGLPRTAAAVGLLAWGLGLASAVLLAAARPPATEGLWFYAVDVTVAAVYGTVAAVVLSRRRHVVPWLLALAAVGGGLAALGYAWGELSRARPAVPPLPWLVDLQGIAWVPGTLALFLVVPWLVRDHPLGRARWGLAAGSALTVAVTAVNVLHRDGDEPPLYLAAIAVGLLAAADAALRRARGPVAERVGLGWLAVGTLVMALSFLPLAVPSLWTVLPLWFLPSLHLAAQAVFPGAVLVAVLRQRMWGLDLPVSRAVLGGLLTTGLVVLYVAVATVAARLLPGGDQVLAAAAVAVAVQPARTWLQRRVTRLVHGDAVEPTRTVRRLGRHLGRAQTADELLAGLVETVGAALRLESAELVVEGATAAAWGAPTSTPVDVRLVHGTEEVAVLRVTAPPGEALGARERRALDELASVVSAGVALARTSRDLEAARDRLTSVRLEERRVVRRELHDGLGPSLAGIRLALQGARNLVATDPAAAGELLAALQAELDARVDDVRALSRSLLPPALETLGLGPALSELAARHREAGLEVEVRCDGADGLEPRLAAATYGIVVEAVTNVARHSGATRCTVEVVVEDAVLVVVDDDGTGVPADAVPGVGTSSMRERAQEQGGSLAVLPLQRGTRVRAELPVGLR</sequence>
<keyword evidence="9" id="KW-1133">Transmembrane helix</keyword>
<dbReference type="RefSeq" id="WP_119948394.1">
    <property type="nucleotide sequence ID" value="NZ_QZEZ01000001.1"/>
</dbReference>
<evidence type="ECO:0000259" key="10">
    <source>
        <dbReference type="SMART" id="SM00387"/>
    </source>
</evidence>
<dbReference type="InterPro" id="IPR011712">
    <property type="entry name" value="Sig_transdc_His_kin_sub3_dim/P"/>
</dbReference>
<feature type="domain" description="Histidine kinase/HSP90-like ATPase" evidence="10">
    <location>
        <begin position="557"/>
        <end position="646"/>
    </location>
</feature>
<evidence type="ECO:0000256" key="4">
    <source>
        <dbReference type="ARBA" id="ARBA00022679"/>
    </source>
</evidence>
<protein>
    <recommendedName>
        <fullName evidence="2">histidine kinase</fullName>
        <ecNumber evidence="2">2.7.13.3</ecNumber>
    </recommendedName>
</protein>
<dbReference type="PANTHER" id="PTHR24421">
    <property type="entry name" value="NITRATE/NITRITE SENSOR PROTEIN NARX-RELATED"/>
    <property type="match status" value="1"/>
</dbReference>
<feature type="transmembrane region" description="Helical" evidence="9">
    <location>
        <begin position="118"/>
        <end position="136"/>
    </location>
</feature>
<evidence type="ECO:0000313" key="11">
    <source>
        <dbReference type="EMBL" id="RJK97495.1"/>
    </source>
</evidence>
<dbReference type="Gene3D" id="3.30.565.10">
    <property type="entry name" value="Histidine kinase-like ATPase, C-terminal domain"/>
    <property type="match status" value="1"/>
</dbReference>
<keyword evidence="9" id="KW-0472">Membrane</keyword>
<dbReference type="Pfam" id="PF07730">
    <property type="entry name" value="HisKA_3"/>
    <property type="match status" value="1"/>
</dbReference>
<keyword evidence="3" id="KW-0597">Phosphoprotein</keyword>
<dbReference type="InterPro" id="IPR050482">
    <property type="entry name" value="Sensor_HK_TwoCompSys"/>
</dbReference>
<feature type="transmembrane region" description="Helical" evidence="9">
    <location>
        <begin position="232"/>
        <end position="254"/>
    </location>
</feature>
<dbReference type="EC" id="2.7.13.3" evidence="2"/>
<feature type="transmembrane region" description="Helical" evidence="9">
    <location>
        <begin position="49"/>
        <end position="70"/>
    </location>
</feature>
<comment type="caution">
    <text evidence="11">The sequence shown here is derived from an EMBL/GenBank/DDBJ whole genome shotgun (WGS) entry which is preliminary data.</text>
</comment>
<keyword evidence="8" id="KW-0902">Two-component regulatory system</keyword>
<name>A0A3A3ZLT5_9ACTN</name>
<evidence type="ECO:0000256" key="2">
    <source>
        <dbReference type="ARBA" id="ARBA00012438"/>
    </source>
</evidence>
<dbReference type="GO" id="GO:0000155">
    <property type="term" value="F:phosphorelay sensor kinase activity"/>
    <property type="evidence" value="ECO:0007669"/>
    <property type="project" value="InterPro"/>
</dbReference>
<dbReference type="GO" id="GO:0046983">
    <property type="term" value="F:protein dimerization activity"/>
    <property type="evidence" value="ECO:0007669"/>
    <property type="project" value="InterPro"/>
</dbReference>
<feature type="transmembrane region" description="Helical" evidence="9">
    <location>
        <begin position="21"/>
        <end position="43"/>
    </location>
</feature>
<dbReference type="GO" id="GO:0016020">
    <property type="term" value="C:membrane"/>
    <property type="evidence" value="ECO:0007669"/>
    <property type="project" value="InterPro"/>
</dbReference>
<dbReference type="Pfam" id="PF02518">
    <property type="entry name" value="HATPase_c"/>
    <property type="match status" value="1"/>
</dbReference>
<dbReference type="SMART" id="SM00387">
    <property type="entry name" value="HATPase_c"/>
    <property type="match status" value="1"/>
</dbReference>
<evidence type="ECO:0000256" key="6">
    <source>
        <dbReference type="ARBA" id="ARBA00022777"/>
    </source>
</evidence>
<proteinExistence type="predicted"/>
<evidence type="ECO:0000256" key="5">
    <source>
        <dbReference type="ARBA" id="ARBA00022741"/>
    </source>
</evidence>
<evidence type="ECO:0000256" key="1">
    <source>
        <dbReference type="ARBA" id="ARBA00000085"/>
    </source>
</evidence>
<dbReference type="EMBL" id="QZEZ01000001">
    <property type="protein sequence ID" value="RJK97495.1"/>
    <property type="molecule type" value="Genomic_DNA"/>
</dbReference>
<dbReference type="InterPro" id="IPR036890">
    <property type="entry name" value="HATPase_C_sf"/>
</dbReference>